<reference evidence="1 2" key="1">
    <citation type="journal article" date="2023" name="G3 (Bethesda)">
        <title>A chromosome-length genome assembly and annotation of blackberry (Rubus argutus, cv. 'Hillquist').</title>
        <authorList>
            <person name="Bruna T."/>
            <person name="Aryal R."/>
            <person name="Dudchenko O."/>
            <person name="Sargent D.J."/>
            <person name="Mead D."/>
            <person name="Buti M."/>
            <person name="Cavallini A."/>
            <person name="Hytonen T."/>
            <person name="Andres J."/>
            <person name="Pham M."/>
            <person name="Weisz D."/>
            <person name="Mascagni F."/>
            <person name="Usai G."/>
            <person name="Natali L."/>
            <person name="Bassil N."/>
            <person name="Fernandez G.E."/>
            <person name="Lomsadze A."/>
            <person name="Armour M."/>
            <person name="Olukolu B."/>
            <person name="Poorten T."/>
            <person name="Britton C."/>
            <person name="Davik J."/>
            <person name="Ashrafi H."/>
            <person name="Aiden E.L."/>
            <person name="Borodovsky M."/>
            <person name="Worthington M."/>
        </authorList>
    </citation>
    <scope>NUCLEOTIDE SEQUENCE [LARGE SCALE GENOMIC DNA]</scope>
    <source>
        <strain evidence="1">PI 553951</strain>
    </source>
</reference>
<proteinExistence type="predicted"/>
<dbReference type="EMBL" id="JBEDUW010000001">
    <property type="protein sequence ID" value="KAK9949981.1"/>
    <property type="molecule type" value="Genomic_DNA"/>
</dbReference>
<name>A0AAW1YMY8_RUBAR</name>
<comment type="caution">
    <text evidence="1">The sequence shown here is derived from an EMBL/GenBank/DDBJ whole genome shotgun (WGS) entry which is preliminary data.</text>
</comment>
<gene>
    <name evidence="1" type="ORF">M0R45_005488</name>
</gene>
<accession>A0AAW1YMY8</accession>
<dbReference type="Proteomes" id="UP001457282">
    <property type="component" value="Unassembled WGS sequence"/>
</dbReference>
<keyword evidence="2" id="KW-1185">Reference proteome</keyword>
<protein>
    <submittedName>
        <fullName evidence="1">Uncharacterized protein</fullName>
    </submittedName>
</protein>
<sequence>MMVMRFGKPAAQMSSWELGCLGAQIDRWRDKAWWCGARRRGLEVLLVNVGTRRLREALGTTAVVLKIWTPRDVVVSMGSRERRSWEARWLRGAGQRAWAQVVIVNGYELCIYRN</sequence>
<evidence type="ECO:0000313" key="2">
    <source>
        <dbReference type="Proteomes" id="UP001457282"/>
    </source>
</evidence>
<dbReference type="AlphaFoldDB" id="A0AAW1YMY8"/>
<organism evidence="1 2">
    <name type="scientific">Rubus argutus</name>
    <name type="common">Southern blackberry</name>
    <dbReference type="NCBI Taxonomy" id="59490"/>
    <lineage>
        <taxon>Eukaryota</taxon>
        <taxon>Viridiplantae</taxon>
        <taxon>Streptophyta</taxon>
        <taxon>Embryophyta</taxon>
        <taxon>Tracheophyta</taxon>
        <taxon>Spermatophyta</taxon>
        <taxon>Magnoliopsida</taxon>
        <taxon>eudicotyledons</taxon>
        <taxon>Gunneridae</taxon>
        <taxon>Pentapetalae</taxon>
        <taxon>rosids</taxon>
        <taxon>fabids</taxon>
        <taxon>Rosales</taxon>
        <taxon>Rosaceae</taxon>
        <taxon>Rosoideae</taxon>
        <taxon>Rosoideae incertae sedis</taxon>
        <taxon>Rubus</taxon>
    </lineage>
</organism>
<evidence type="ECO:0000313" key="1">
    <source>
        <dbReference type="EMBL" id="KAK9949981.1"/>
    </source>
</evidence>